<evidence type="ECO:0000313" key="6">
    <source>
        <dbReference type="EMBL" id="SOH06217.1"/>
    </source>
</evidence>
<dbReference type="EMBL" id="CP049055">
    <property type="protein sequence ID" value="QII12277.1"/>
    <property type="molecule type" value="Genomic_DNA"/>
</dbReference>
<evidence type="ECO:0000259" key="2">
    <source>
        <dbReference type="Pfam" id="PF03050"/>
    </source>
</evidence>
<reference evidence="5 8" key="5">
    <citation type="submission" date="2020-02" db="EMBL/GenBank/DDBJ databases">
        <title>Newly sequenced genome of strain CSTR1 showed variability in Candidatus Kuenenia stuttgartiensis genomes.</title>
        <authorList>
            <person name="Ding C."/>
            <person name="Adrian L."/>
        </authorList>
    </citation>
    <scope>NUCLEOTIDE SEQUENCE [LARGE SCALE GENOMIC DNA]</scope>
    <source>
        <strain evidence="5 8">CSTR1</strain>
    </source>
</reference>
<organism evidence="4">
    <name type="scientific">Kuenenia stuttgartiensis</name>
    <dbReference type="NCBI Taxonomy" id="174633"/>
    <lineage>
        <taxon>Bacteria</taxon>
        <taxon>Pseudomonadati</taxon>
        <taxon>Planctomycetota</taxon>
        <taxon>Candidatus Brocadiia</taxon>
        <taxon>Candidatus Brocadiales</taxon>
        <taxon>Candidatus Brocadiaceae</taxon>
        <taxon>Candidatus Kuenenia</taxon>
    </lineage>
</organism>
<dbReference type="EMBL" id="CT573071">
    <property type="protein sequence ID" value="CAJ75399.1"/>
    <property type="molecule type" value="Genomic_DNA"/>
</dbReference>
<protein>
    <recommendedName>
        <fullName evidence="9">Transposase IS66 family protein</fullName>
    </recommendedName>
</protein>
<reference evidence="6" key="4">
    <citation type="submission" date="2017-10" db="EMBL/GenBank/DDBJ databases">
        <authorList>
            <person name="Banno H."/>
            <person name="Chua N.-H."/>
        </authorList>
    </citation>
    <scope>NUCLEOTIDE SEQUENCE [LARGE SCALE GENOMIC DNA]</scope>
    <source>
        <strain evidence="6">Kuenenia_mbr1_ru-nijmegen</strain>
    </source>
</reference>
<feature type="compositionally biased region" description="Basic residues" evidence="1">
    <location>
        <begin position="64"/>
        <end position="73"/>
    </location>
</feature>
<evidence type="ECO:0000313" key="5">
    <source>
        <dbReference type="EMBL" id="QII12277.1"/>
    </source>
</evidence>
<dbReference type="PANTHER" id="PTHR33678:SF2">
    <property type="match status" value="1"/>
</dbReference>
<dbReference type="EMBL" id="LT934425">
    <property type="protein sequence ID" value="SOH06217.1"/>
    <property type="molecule type" value="Genomic_DNA"/>
</dbReference>
<evidence type="ECO:0000313" key="7">
    <source>
        <dbReference type="Proteomes" id="UP000221734"/>
    </source>
</evidence>
<accession>Q1Q5V8</accession>
<feature type="domain" description="DUF6444" evidence="3">
    <location>
        <begin position="24"/>
        <end position="86"/>
    </location>
</feature>
<feature type="region of interest" description="Disordered" evidence="1">
    <location>
        <begin position="45"/>
        <end position="89"/>
    </location>
</feature>
<dbReference type="InterPro" id="IPR004291">
    <property type="entry name" value="Transposase_IS66_central"/>
</dbReference>
<evidence type="ECO:0000313" key="8">
    <source>
        <dbReference type="Proteomes" id="UP000501926"/>
    </source>
</evidence>
<dbReference type="InterPro" id="IPR052344">
    <property type="entry name" value="Transposase-related"/>
</dbReference>
<dbReference type="NCBIfam" id="NF033517">
    <property type="entry name" value="transpos_IS66"/>
    <property type="match status" value="1"/>
</dbReference>
<feature type="compositionally biased region" description="Polar residues" evidence="1">
    <location>
        <begin position="46"/>
        <end position="55"/>
    </location>
</feature>
<feature type="domain" description="Transposase IS66 central" evidence="2">
    <location>
        <begin position="163"/>
        <end position="440"/>
    </location>
</feature>
<dbReference type="KEGG" id="kst:KSMBR1_3744"/>
<dbReference type="Proteomes" id="UP000221734">
    <property type="component" value="Chromosome Kuenenia_stuttgartiensis_MBR1"/>
</dbReference>
<reference evidence="4" key="2">
    <citation type="submission" date="2006-01" db="EMBL/GenBank/DDBJ databases">
        <authorList>
            <person name="Genoscope"/>
        </authorList>
    </citation>
    <scope>NUCLEOTIDE SEQUENCE</scope>
</reference>
<evidence type="ECO:0000313" key="4">
    <source>
        <dbReference type="EMBL" id="CAJ75399.1"/>
    </source>
</evidence>
<dbReference type="AlphaFoldDB" id="Q1Q5V8"/>
<dbReference type="Pfam" id="PF20042">
    <property type="entry name" value="DUF6444"/>
    <property type="match status" value="1"/>
</dbReference>
<dbReference type="PANTHER" id="PTHR33678">
    <property type="entry name" value="BLL1576 PROTEIN"/>
    <property type="match status" value="1"/>
</dbReference>
<name>Q1Q5V8_KUEST</name>
<gene>
    <name evidence="5" type="ORF">KsCSTR_28980</name>
    <name evidence="6" type="ORF">KSMBR1_3744</name>
    <name evidence="4" type="ORF">kuste4637</name>
</gene>
<proteinExistence type="predicted"/>
<dbReference type="InterPro" id="IPR045618">
    <property type="entry name" value="DUF6444"/>
</dbReference>
<keyword evidence="7" id="KW-1185">Reference proteome</keyword>
<dbReference type="RefSeq" id="WP_076612121.1">
    <property type="nucleotide sequence ID" value="NZ_CP049055.1"/>
</dbReference>
<evidence type="ECO:0008006" key="9">
    <source>
        <dbReference type="Google" id="ProtNLM"/>
    </source>
</evidence>
<dbReference type="Pfam" id="PF03050">
    <property type="entry name" value="DDE_Tnp_IS66"/>
    <property type="match status" value="1"/>
</dbReference>
<reference evidence="7" key="3">
    <citation type="submission" date="2017-10" db="EMBL/GenBank/DDBJ databases">
        <authorList>
            <person name="Frank J."/>
        </authorList>
    </citation>
    <scope>NUCLEOTIDE SEQUENCE [LARGE SCALE GENOMIC DNA]</scope>
</reference>
<dbReference type="Proteomes" id="UP000501926">
    <property type="component" value="Chromosome"/>
</dbReference>
<sequence>MTPDDALALYNAGPKVVIKILCDLSNTVESQKEQITLLEAKVARLSKNSSNSGKRPSSDDITKPNKKKKKSTRKIGGQPGHKKHERPLFSDKEIDKVHSYILPACPDCKGEVAIMDGKPRVIQQVELIEVPLSREEHRSYPVWCQTCLKTHYMPFPPDVYKEGLFKERLTSLIAYMKNVLHASFSTIRKYIRDVLGEKISRGYLRKVICKVSRSLEAPYNELLNRLPLETVVNLDETGHKENGDKFWTWVFKADLYVLFKIDKSRGSKVLIDVLGKEFNGVLGCDYFSAYRKYMNDFNVSIQFCIAHLIRDIRFLTTLKDRETKVYGQKLLDEVKNMFKVIHNRKSMTSETFTSALEYAKEQIIAAALSNVPSKLNKNGKEEKREAQNMANRFRRHGKAYFEFITTPGIDPTNNVAEQAIRFVVIDRHVTQGTRSEKGRQSNERLWTVIATCSLQGRSAFNFILEAVKAFFCDQPPPSLLPDSS</sequence>
<evidence type="ECO:0000256" key="1">
    <source>
        <dbReference type="SAM" id="MobiDB-lite"/>
    </source>
</evidence>
<evidence type="ECO:0000259" key="3">
    <source>
        <dbReference type="Pfam" id="PF20042"/>
    </source>
</evidence>
<reference evidence="4" key="1">
    <citation type="journal article" date="2006" name="Nature">
        <title>Deciphering the evolution and metabolism of an anammox bacterium from a community genome.</title>
        <authorList>
            <person name="Strous M."/>
            <person name="Pelletier E."/>
            <person name="Mangenot S."/>
            <person name="Rattei T."/>
            <person name="Lehner A."/>
            <person name="Taylor M.W."/>
            <person name="Horn M."/>
            <person name="Daims H."/>
            <person name="Bartol-Mavel D."/>
            <person name="Wincker P."/>
            <person name="Barbe V."/>
            <person name="Fonknechten N."/>
            <person name="Vallenet D."/>
            <person name="Segurens B."/>
            <person name="Schenowitz-Truong C."/>
            <person name="Medigue C."/>
            <person name="Collingro A."/>
            <person name="Snel B."/>
            <person name="Dutilh B.E."/>
            <person name="OpDenCamp H.J.M."/>
            <person name="vanDerDrift C."/>
            <person name="Cirpus I."/>
            <person name="vanDePas-Schoonen K.T."/>
            <person name="Harhangi H.R."/>
            <person name="vanNiftrik L."/>
            <person name="Schmid M."/>
            <person name="Keltjens J."/>
            <person name="vanDeVossenberg J."/>
            <person name="Kartal B."/>
            <person name="Meier H."/>
            <person name="Frishman D."/>
            <person name="Huynen M.A."/>
            <person name="Mewes H."/>
            <person name="Weissenbach J."/>
            <person name="Jetten M.S.M."/>
            <person name="Wagner M."/>
            <person name="LePaslier D."/>
        </authorList>
    </citation>
    <scope>NUCLEOTIDE SEQUENCE</scope>
</reference>
<dbReference type="OrthoDB" id="8241751at2"/>